<evidence type="ECO:0000256" key="10">
    <source>
        <dbReference type="SAM" id="Phobius"/>
    </source>
</evidence>
<dbReference type="GO" id="GO:0015165">
    <property type="term" value="F:pyrimidine nucleotide-sugar transmembrane transporter activity"/>
    <property type="evidence" value="ECO:0007669"/>
    <property type="project" value="InterPro"/>
</dbReference>
<keyword evidence="4 10" id="KW-0812">Transmembrane</keyword>
<dbReference type="GO" id="GO:0000139">
    <property type="term" value="C:Golgi membrane"/>
    <property type="evidence" value="ECO:0007669"/>
    <property type="project" value="InterPro"/>
</dbReference>
<dbReference type="GO" id="GO:0051603">
    <property type="term" value="P:proteolysis involved in protein catabolic process"/>
    <property type="evidence" value="ECO:0007669"/>
    <property type="project" value="TreeGrafter"/>
</dbReference>
<evidence type="ECO:0000256" key="9">
    <source>
        <dbReference type="ARBA" id="ARBA00023136"/>
    </source>
</evidence>
<dbReference type="SUPFAM" id="SSF51905">
    <property type="entry name" value="FAD/NAD(P)-binding domain"/>
    <property type="match status" value="1"/>
</dbReference>
<dbReference type="InterPro" id="IPR011650">
    <property type="entry name" value="Peptidase_M20_dimer"/>
</dbReference>
<evidence type="ECO:0000256" key="1">
    <source>
        <dbReference type="ARBA" id="ARBA00004141"/>
    </source>
</evidence>
<dbReference type="CDD" id="cd05674">
    <property type="entry name" value="M20_yscS"/>
    <property type="match status" value="1"/>
</dbReference>
<dbReference type="Gene3D" id="1.10.405.20">
    <property type="match status" value="1"/>
</dbReference>
<dbReference type="InterPro" id="IPR036264">
    <property type="entry name" value="Bact_exopeptidase_dim_dom"/>
</dbReference>
<evidence type="ECO:0000256" key="3">
    <source>
        <dbReference type="ARBA" id="ARBA00022670"/>
    </source>
</evidence>
<dbReference type="AlphaFoldDB" id="A0AAD5SYX7"/>
<feature type="transmembrane region" description="Helical" evidence="10">
    <location>
        <begin position="1077"/>
        <end position="1099"/>
    </location>
</feature>
<evidence type="ECO:0000256" key="8">
    <source>
        <dbReference type="ARBA" id="ARBA00022989"/>
    </source>
</evidence>
<dbReference type="EMBL" id="JADGJH010001007">
    <property type="protein sequence ID" value="KAJ3119974.1"/>
    <property type="molecule type" value="Genomic_DNA"/>
</dbReference>
<comment type="subcellular location">
    <subcellularLocation>
        <location evidence="1">Membrane</location>
        <topology evidence="1">Multi-pass membrane protein</topology>
    </subcellularLocation>
</comment>
<evidence type="ECO:0000256" key="5">
    <source>
        <dbReference type="ARBA" id="ARBA00022723"/>
    </source>
</evidence>
<dbReference type="InterPro" id="IPR002933">
    <property type="entry name" value="Peptidase_M20"/>
</dbReference>
<evidence type="ECO:0000256" key="7">
    <source>
        <dbReference type="ARBA" id="ARBA00022833"/>
    </source>
</evidence>
<comment type="similarity">
    <text evidence="2">Belongs to the peptidase M20A family.</text>
</comment>
<evidence type="ECO:0000313" key="12">
    <source>
        <dbReference type="EMBL" id="KAJ3119974.1"/>
    </source>
</evidence>
<dbReference type="GO" id="GO:0000328">
    <property type="term" value="C:fungal-type vacuole lumen"/>
    <property type="evidence" value="ECO:0007669"/>
    <property type="project" value="TreeGrafter"/>
</dbReference>
<keyword evidence="6" id="KW-0378">Hydrolase</keyword>
<proteinExistence type="inferred from homology"/>
<protein>
    <recommendedName>
        <fullName evidence="11">Peptidase M20 dimerisation domain-containing protein</fullName>
    </recommendedName>
</protein>
<keyword evidence="5" id="KW-0479">Metal-binding</keyword>
<keyword evidence="3" id="KW-0645">Protease</keyword>
<accession>A0AAD5SYX7</accession>
<evidence type="ECO:0000259" key="11">
    <source>
        <dbReference type="Pfam" id="PF07687"/>
    </source>
</evidence>
<dbReference type="Gene3D" id="3.40.630.10">
    <property type="entry name" value="Zn peptidases"/>
    <property type="match status" value="1"/>
</dbReference>
<keyword evidence="13" id="KW-1185">Reference proteome</keyword>
<reference evidence="12" key="1">
    <citation type="submission" date="2020-05" db="EMBL/GenBank/DDBJ databases">
        <title>Phylogenomic resolution of chytrid fungi.</title>
        <authorList>
            <person name="Stajich J.E."/>
            <person name="Amses K."/>
            <person name="Simmons R."/>
            <person name="Seto K."/>
            <person name="Myers J."/>
            <person name="Bonds A."/>
            <person name="Quandt C.A."/>
            <person name="Barry K."/>
            <person name="Liu P."/>
            <person name="Grigoriev I."/>
            <person name="Longcore J.E."/>
            <person name="James T.Y."/>
        </authorList>
    </citation>
    <scope>NUCLEOTIDE SEQUENCE</scope>
    <source>
        <strain evidence="12">JEL0513</strain>
    </source>
</reference>
<keyword evidence="8 10" id="KW-1133">Transmembrane helix</keyword>
<name>A0AAD5SYX7_9FUNG</name>
<dbReference type="PANTHER" id="PTHR45962">
    <property type="entry name" value="N-FATTY-ACYL-AMINO ACID SYNTHASE/HYDROLASE PM20D1"/>
    <property type="match status" value="1"/>
</dbReference>
<dbReference type="Pfam" id="PF01546">
    <property type="entry name" value="Peptidase_M20"/>
    <property type="match status" value="1"/>
</dbReference>
<dbReference type="Gene3D" id="3.30.70.1990">
    <property type="match status" value="1"/>
</dbReference>
<dbReference type="GO" id="GO:0046872">
    <property type="term" value="F:metal ion binding"/>
    <property type="evidence" value="ECO:0007669"/>
    <property type="project" value="UniProtKB-KW"/>
</dbReference>
<feature type="domain" description="Peptidase M20 dimerisation" evidence="11">
    <location>
        <begin position="774"/>
        <end position="920"/>
    </location>
</feature>
<keyword evidence="7" id="KW-0862">Zinc</keyword>
<dbReference type="InterPro" id="IPR036188">
    <property type="entry name" value="FAD/NAD-bd_sf"/>
</dbReference>
<dbReference type="GO" id="GO:0004180">
    <property type="term" value="F:carboxypeptidase activity"/>
    <property type="evidence" value="ECO:0007669"/>
    <property type="project" value="TreeGrafter"/>
</dbReference>
<feature type="transmembrane region" description="Helical" evidence="10">
    <location>
        <begin position="1127"/>
        <end position="1145"/>
    </location>
</feature>
<dbReference type="SUPFAM" id="SSF55031">
    <property type="entry name" value="Bacterial exopeptidase dimerisation domain"/>
    <property type="match status" value="1"/>
</dbReference>
<sequence length="1247" mass="137121">MPSNAPKRIAVIGSGISGLSAAWLLSRDFAQFKVSLLEKGDYFGGHTHTVDIPSLTDPNETVGVDTGFIVCNPVTCGGEFEWNGTDLNTLFAQRSNFFSINMWKMVSAVLRFNDQADKIAQDADDLEFDRNGNAKKDAKAHPYASMTLGGFFEKFGYTKFFYQNYIVPMTAAIWSTPANMTFDRFPLLTLVRFMRNHVLLTVNERPRWMTVDGGSRKYVEKILSGLSDARLNVDIRSVVRSKDQTVTLTYSNGTIETFDHVIFATHSDQALSLLGDNATPDERHILGSVKFLNNRAVLHRDKNLMPKRRLAWASWNYLTQISNETDSQTMCLTYWMDNLQPHISVPKFGHVFVTMNPLYEPSPETVLGEWEYTHPLYSSETIAAQDAINKIQNVNSVSFAGAWLNYGFHEDGLTSGLLAATSLGAKCPFHILLNGGYPTKRVPMNPPQWAQEVGVQQYQPAKPIYLNTDEGKKKVAEIIKKGNVGKKGNSFWVVGVSMLVLALTVVGMLGELWNFLIQSGNQVKINNTVTDVTQSNIVNNCVQVPALTPPISAELNVTRLDSPEFADAAVSRLSEAIKFPTVSYDNMTNVPPQLDIEFDPIHEPFVRLREFFASAFPAIHMTLKRNIINKYSLLYTWEGSDKAASPMILMAHLDVVPVISGTENQWKYPPFSGFVDIEHGLLWGRGAADTKITVLAILEAVESILIATNGTYVPKSDIYLAFGHDEEISGFQGAKKIAQYLQEDLGLKGKIGLIVDEGSSFTQINDVRMAVIGTGEKGYADIDITVETKGGHSSVPPKHTGIGYASLTINALESNPYPTFLSDDSPILYSTRCYVEHSKNPDPFIKWAVANLDIARDLLAEKLASEDDFTAALLTTTQAVDLISGGLKVNALPEKVTVVTNHRIAVDSSLTKTQDHIKNTLLLVAIEYSLDLTIQKFTASETVAFEYNAPHAVGKISVAPYRGKVLEPAPISPSNGADSKGWNILEGTIHHLYDNDEGRIVVSPTLMAANTDTKHFWGLGTSILRFSPANGKNIHTANENIEIGQYLNAIKFYHELNSMLVLIMKYSRNIPAGSPRYLKSTAVLVSEVVKLVVCVFFYINETPRPTRFNISAIINDLFGKDSDSWKMLVPAIIFLLTAGVTLAQLQTDYSTGNENSEKTAAQNFVGLSAVAIACILSGIAGYADNILKGFATSVSIILSASASVFLFGFEITFAFIVGAGVVLWATHLYGLEDSAPQQQLYGKVGGI</sequence>
<feature type="transmembrane region" description="Helical" evidence="10">
    <location>
        <begin position="1213"/>
        <end position="1231"/>
    </location>
</feature>
<evidence type="ECO:0000256" key="6">
    <source>
        <dbReference type="ARBA" id="ARBA00022801"/>
    </source>
</evidence>
<evidence type="ECO:0000313" key="13">
    <source>
        <dbReference type="Proteomes" id="UP001211907"/>
    </source>
</evidence>
<evidence type="ECO:0000256" key="2">
    <source>
        <dbReference type="ARBA" id="ARBA00006247"/>
    </source>
</evidence>
<keyword evidence="9 10" id="KW-0472">Membrane</keyword>
<evidence type="ECO:0000256" key="4">
    <source>
        <dbReference type="ARBA" id="ARBA00022692"/>
    </source>
</evidence>
<dbReference type="Pfam" id="PF07687">
    <property type="entry name" value="M20_dimer"/>
    <property type="match status" value="1"/>
</dbReference>
<dbReference type="Proteomes" id="UP001211907">
    <property type="component" value="Unassembled WGS sequence"/>
</dbReference>
<dbReference type="SUPFAM" id="SSF53187">
    <property type="entry name" value="Zn-dependent exopeptidases"/>
    <property type="match status" value="1"/>
</dbReference>
<dbReference type="Pfam" id="PF04142">
    <property type="entry name" value="Nuc_sug_transp"/>
    <property type="match status" value="2"/>
</dbReference>
<dbReference type="Gene3D" id="3.50.50.60">
    <property type="entry name" value="FAD/NAD(P)-binding domain"/>
    <property type="match status" value="1"/>
</dbReference>
<dbReference type="PANTHER" id="PTHR45962:SF1">
    <property type="entry name" value="N-FATTY-ACYL-AMINO ACID SYNTHASE_HYDROLASE PM20D1"/>
    <property type="match status" value="1"/>
</dbReference>
<dbReference type="Pfam" id="PF13450">
    <property type="entry name" value="NAD_binding_8"/>
    <property type="match status" value="1"/>
</dbReference>
<dbReference type="Gene3D" id="1.10.150.900">
    <property type="match status" value="1"/>
</dbReference>
<organism evidence="12 13">
    <name type="scientific">Physocladia obscura</name>
    <dbReference type="NCBI Taxonomy" id="109957"/>
    <lineage>
        <taxon>Eukaryota</taxon>
        <taxon>Fungi</taxon>
        <taxon>Fungi incertae sedis</taxon>
        <taxon>Chytridiomycota</taxon>
        <taxon>Chytridiomycota incertae sedis</taxon>
        <taxon>Chytridiomycetes</taxon>
        <taxon>Chytridiales</taxon>
        <taxon>Chytriomycetaceae</taxon>
        <taxon>Physocladia</taxon>
    </lineage>
</organism>
<comment type="caution">
    <text evidence="12">The sequence shown here is derived from an EMBL/GenBank/DDBJ whole genome shotgun (WGS) entry which is preliminary data.</text>
</comment>
<dbReference type="InterPro" id="IPR047177">
    <property type="entry name" value="Pept_M20A"/>
</dbReference>
<feature type="transmembrane region" description="Helical" evidence="10">
    <location>
        <begin position="1165"/>
        <end position="1183"/>
    </location>
</feature>
<dbReference type="InterPro" id="IPR007271">
    <property type="entry name" value="Nuc_sug_transpt"/>
</dbReference>
<dbReference type="Gene3D" id="3.30.70.360">
    <property type="match status" value="1"/>
</dbReference>
<gene>
    <name evidence="12" type="ORF">HK100_000078</name>
</gene>